<keyword evidence="4" id="KW-1185">Reference proteome</keyword>
<dbReference type="GO" id="GO:0006567">
    <property type="term" value="P:L-threonine catabolic process"/>
    <property type="evidence" value="ECO:0007669"/>
    <property type="project" value="TreeGrafter"/>
</dbReference>
<dbReference type="InterPro" id="IPR036291">
    <property type="entry name" value="NAD(P)-bd_dom_sf"/>
</dbReference>
<dbReference type="Gene3D" id="3.40.50.720">
    <property type="entry name" value="NAD(P)-binding Rossmann-like Domain"/>
    <property type="match status" value="1"/>
</dbReference>
<protein>
    <submittedName>
        <fullName evidence="3">Nucleoside-diphosphate-sugar epimerase</fullName>
    </submittedName>
</protein>
<dbReference type="Pfam" id="PF01370">
    <property type="entry name" value="Epimerase"/>
    <property type="match status" value="1"/>
</dbReference>
<dbReference type="Proteomes" id="UP000590442">
    <property type="component" value="Unassembled WGS sequence"/>
</dbReference>
<dbReference type="InterPro" id="IPR001509">
    <property type="entry name" value="Epimerase_deHydtase"/>
</dbReference>
<comment type="similarity">
    <text evidence="1">Belongs to the NAD(P)-dependent epimerase/dehydratase family.</text>
</comment>
<dbReference type="EMBL" id="JAATJJ010000001">
    <property type="protein sequence ID" value="NJB71942.1"/>
    <property type="molecule type" value="Genomic_DNA"/>
</dbReference>
<reference evidence="3 4" key="1">
    <citation type="submission" date="2020-03" db="EMBL/GenBank/DDBJ databases">
        <title>Genomic Encyclopedia of Type Strains, Phase IV (KMG-IV): sequencing the most valuable type-strain genomes for metagenomic binning, comparative biology and taxonomic classification.</title>
        <authorList>
            <person name="Goeker M."/>
        </authorList>
    </citation>
    <scope>NUCLEOTIDE SEQUENCE [LARGE SCALE GENOMIC DNA]</scope>
    <source>
        <strain evidence="3 4">DSM 29762</strain>
    </source>
</reference>
<dbReference type="SUPFAM" id="SSF51735">
    <property type="entry name" value="NAD(P)-binding Rossmann-fold domains"/>
    <property type="match status" value="1"/>
</dbReference>
<feature type="domain" description="NAD-dependent epimerase/dehydratase" evidence="2">
    <location>
        <begin position="5"/>
        <end position="239"/>
    </location>
</feature>
<organism evidence="3 4">
    <name type="scientific">Saonia flava</name>
    <dbReference type="NCBI Taxonomy" id="523696"/>
    <lineage>
        <taxon>Bacteria</taxon>
        <taxon>Pseudomonadati</taxon>
        <taxon>Bacteroidota</taxon>
        <taxon>Flavobacteriia</taxon>
        <taxon>Flavobacteriales</taxon>
        <taxon>Flavobacteriaceae</taxon>
        <taxon>Saonia</taxon>
    </lineage>
</organism>
<comment type="caution">
    <text evidence="3">The sequence shown here is derived from an EMBL/GenBank/DDBJ whole genome shotgun (WGS) entry which is preliminary data.</text>
</comment>
<evidence type="ECO:0000313" key="4">
    <source>
        <dbReference type="Proteomes" id="UP000590442"/>
    </source>
</evidence>
<dbReference type="GO" id="GO:0008743">
    <property type="term" value="F:L-threonine 3-dehydrogenase activity"/>
    <property type="evidence" value="ECO:0007669"/>
    <property type="project" value="TreeGrafter"/>
</dbReference>
<gene>
    <name evidence="3" type="ORF">GGR42_002404</name>
</gene>
<evidence type="ECO:0000256" key="1">
    <source>
        <dbReference type="ARBA" id="ARBA00007637"/>
    </source>
</evidence>
<accession>A0A846QZ74</accession>
<dbReference type="PANTHER" id="PTHR42687">
    <property type="entry name" value="L-THREONINE 3-DEHYDROGENASE"/>
    <property type="match status" value="1"/>
</dbReference>
<evidence type="ECO:0000313" key="3">
    <source>
        <dbReference type="EMBL" id="NJB71942.1"/>
    </source>
</evidence>
<sequence>MKKTILVIGANGQLGTVLTQSLQLKYGKENIVASDLRPRENYDGIFEILDATDVRALEKVVLKYHIGEIYHLAAILSANGEKDPLHTWGVNMKALLNVLEVSRHNGMDKVFFPSTIAVFGEGASQENTCNNEPLHPLTSYGISKVAGENWGLYYFSKYGLDVRSLRYPGVIGYQSNAGGGTTDYAVEIFHSAVLEKPFTCFLDGKTTLPMIFIDDAIRATLELMDAPKESIKVRTSYNISGISFSPEEVVSSIRKIYPNFEVNYVPDHRQDIASKWPKTINDKEAKQDWGWRPEYDMEKITNVMVYKLKERYNVVSK</sequence>
<dbReference type="RefSeq" id="WP_167964208.1">
    <property type="nucleotide sequence ID" value="NZ_JAATJJ010000001.1"/>
</dbReference>
<dbReference type="PANTHER" id="PTHR42687:SF1">
    <property type="entry name" value="L-THREONINE 3-DEHYDROGENASE, MITOCHONDRIAL"/>
    <property type="match status" value="1"/>
</dbReference>
<proteinExistence type="inferred from homology"/>
<dbReference type="InterPro" id="IPR051225">
    <property type="entry name" value="NAD(P)_epim/dehydratase"/>
</dbReference>
<evidence type="ECO:0000259" key="2">
    <source>
        <dbReference type="Pfam" id="PF01370"/>
    </source>
</evidence>
<name>A0A846QZ74_9FLAO</name>
<dbReference type="AlphaFoldDB" id="A0A846QZ74"/>